<keyword evidence="9 14" id="KW-0472">Membrane</keyword>
<dbReference type="GO" id="GO:0004366">
    <property type="term" value="F:glycerol-3-phosphate O-acyltransferase activity"/>
    <property type="evidence" value="ECO:0007669"/>
    <property type="project" value="TreeGrafter"/>
</dbReference>
<evidence type="ECO:0000259" key="15">
    <source>
        <dbReference type="SMART" id="SM00563"/>
    </source>
</evidence>
<protein>
    <recommendedName>
        <fullName evidence="15">Phospholipid/glycerol acyltransferase domain-containing protein</fullName>
    </recommendedName>
</protein>
<evidence type="ECO:0000256" key="5">
    <source>
        <dbReference type="ARBA" id="ARBA00022679"/>
    </source>
</evidence>
<comment type="caution">
    <text evidence="16">The sequence shown here is derived from an EMBL/GenBank/DDBJ whole genome shotgun (WGS) entry which is preliminary data.</text>
</comment>
<accession>A0AAV5U7W2</accession>
<organism evidence="16 17">
    <name type="scientific">Pristionchus entomophagus</name>
    <dbReference type="NCBI Taxonomy" id="358040"/>
    <lineage>
        <taxon>Eukaryota</taxon>
        <taxon>Metazoa</taxon>
        <taxon>Ecdysozoa</taxon>
        <taxon>Nematoda</taxon>
        <taxon>Chromadorea</taxon>
        <taxon>Rhabditida</taxon>
        <taxon>Rhabditina</taxon>
        <taxon>Diplogasteromorpha</taxon>
        <taxon>Diplogasteroidea</taxon>
        <taxon>Neodiplogasteridae</taxon>
        <taxon>Pristionchus</taxon>
    </lineage>
</organism>
<evidence type="ECO:0000313" key="16">
    <source>
        <dbReference type="EMBL" id="GMT02981.1"/>
    </source>
</evidence>
<keyword evidence="11" id="KW-1208">Phospholipid metabolism</keyword>
<comment type="subcellular location">
    <subcellularLocation>
        <location evidence="1">Membrane</location>
    </subcellularLocation>
</comment>
<dbReference type="GO" id="GO:0008654">
    <property type="term" value="P:phospholipid biosynthetic process"/>
    <property type="evidence" value="ECO:0007669"/>
    <property type="project" value="UniProtKB-KW"/>
</dbReference>
<evidence type="ECO:0000256" key="10">
    <source>
        <dbReference type="ARBA" id="ARBA00023209"/>
    </source>
</evidence>
<evidence type="ECO:0000256" key="4">
    <source>
        <dbReference type="ARBA" id="ARBA00022516"/>
    </source>
</evidence>
<dbReference type="EMBL" id="BTSX01000006">
    <property type="protein sequence ID" value="GMT02981.1"/>
    <property type="molecule type" value="Genomic_DNA"/>
</dbReference>
<keyword evidence="12" id="KW-0012">Acyltransferase</keyword>
<evidence type="ECO:0000256" key="8">
    <source>
        <dbReference type="ARBA" id="ARBA00023098"/>
    </source>
</evidence>
<dbReference type="GO" id="GO:0005783">
    <property type="term" value="C:endoplasmic reticulum"/>
    <property type="evidence" value="ECO:0007669"/>
    <property type="project" value="TreeGrafter"/>
</dbReference>
<gene>
    <name evidence="16" type="ORF">PENTCL1PPCAC_25155</name>
</gene>
<evidence type="ECO:0000256" key="14">
    <source>
        <dbReference type="SAM" id="Phobius"/>
    </source>
</evidence>
<dbReference type="PANTHER" id="PTHR23063">
    <property type="entry name" value="PHOSPHOLIPID ACYLTRANSFERASE"/>
    <property type="match status" value="1"/>
</dbReference>
<keyword evidence="8" id="KW-0443">Lipid metabolism</keyword>
<dbReference type="Pfam" id="PF01553">
    <property type="entry name" value="Acyltransferase"/>
    <property type="match status" value="1"/>
</dbReference>
<evidence type="ECO:0000256" key="13">
    <source>
        <dbReference type="ARBA" id="ARBA00025707"/>
    </source>
</evidence>
<feature type="non-terminal residue" evidence="16">
    <location>
        <position position="1"/>
    </location>
</feature>
<dbReference type="Proteomes" id="UP001432027">
    <property type="component" value="Unassembled WGS sequence"/>
</dbReference>
<feature type="transmembrane region" description="Helical" evidence="14">
    <location>
        <begin position="30"/>
        <end position="54"/>
    </location>
</feature>
<evidence type="ECO:0000256" key="7">
    <source>
        <dbReference type="ARBA" id="ARBA00022989"/>
    </source>
</evidence>
<proteinExistence type="inferred from homology"/>
<comment type="pathway">
    <text evidence="2">Lipid metabolism.</text>
</comment>
<dbReference type="CDD" id="cd07991">
    <property type="entry name" value="LPLAT_LPCAT1-like"/>
    <property type="match status" value="1"/>
</dbReference>
<keyword evidence="4" id="KW-0444">Lipid biosynthesis</keyword>
<dbReference type="GO" id="GO:0019432">
    <property type="term" value="P:triglyceride biosynthetic process"/>
    <property type="evidence" value="ECO:0007669"/>
    <property type="project" value="TreeGrafter"/>
</dbReference>
<evidence type="ECO:0000256" key="6">
    <source>
        <dbReference type="ARBA" id="ARBA00022692"/>
    </source>
</evidence>
<reference evidence="16" key="1">
    <citation type="submission" date="2023-10" db="EMBL/GenBank/DDBJ databases">
        <title>Genome assembly of Pristionchus species.</title>
        <authorList>
            <person name="Yoshida K."/>
            <person name="Sommer R.J."/>
        </authorList>
    </citation>
    <scope>NUCLEOTIDE SEQUENCE</scope>
    <source>
        <strain evidence="16">RS0144</strain>
    </source>
</reference>
<dbReference type="GO" id="GO:0016020">
    <property type="term" value="C:membrane"/>
    <property type="evidence" value="ECO:0007669"/>
    <property type="project" value="UniProtKB-SubCell"/>
</dbReference>
<evidence type="ECO:0000256" key="12">
    <source>
        <dbReference type="ARBA" id="ARBA00023315"/>
    </source>
</evidence>
<keyword evidence="10" id="KW-0594">Phospholipid biosynthesis</keyword>
<dbReference type="SMART" id="SM00563">
    <property type="entry name" value="PlsC"/>
    <property type="match status" value="1"/>
</dbReference>
<keyword evidence="7 14" id="KW-1133">Transmembrane helix</keyword>
<sequence length="534" mass="59497">DSSSMVSSICSPLEHEMLAGLLLAYGRTLFWGYAATVLLILAGGSWGWLPWAYLKAVGLLQSFFPSVYPRSKEVDQARWPQLIHKPSWTRLLRPHPERPALFGFIHDETSSAKGSEKTVELRDHWDASATLIGAGLTAIVQDDFSAAFTPAPTLCESLNGFSLHPDWSQLQKTVFAAGLVVRILFLFPIRLALVATSFLWLFIWAAYAACITINPRLRTWIAVKYSRIFCAGTGVIAEYTQKEHRPTGSGFAVSAHLTPNDAHILSADIPIATGHSYLVTGQRHTGIIGLMEQMAARIIPTLWLDRASADERRNFAENVLEAAKKPAPVLFFPEGYCSNNTQLLQFRRAIFVRDVDIHPIAIRQDSRFGDGFWSEDLFKDYMIRLLTSWAVVYKIIYLPKMRREVNESASEFATRVHDTIADASEVQPAVFDGSFWYKKAEQVKVRESQQQALAQLLCSNIEDDKENTPCLLVAPPVDRTLSEELLVPRPKAHAPFANKHSDQAPPPRRLSVTGGSGVLGCSHAMNIPEIIVTE</sequence>
<dbReference type="PANTHER" id="PTHR23063:SF6">
    <property type="entry name" value="PHOSPHOLIPID_GLYCEROL ACYLTRANSFERASE DOMAIN-CONTAINING PROTEIN"/>
    <property type="match status" value="1"/>
</dbReference>
<comment type="similarity">
    <text evidence="3">Belongs to the 1-acyl-sn-glycerol-3-phosphate acyltransferase family.</text>
</comment>
<keyword evidence="5" id="KW-0808">Transferase</keyword>
<feature type="domain" description="Phospholipid/glycerol acyltransferase" evidence="15">
    <location>
        <begin position="250"/>
        <end position="365"/>
    </location>
</feature>
<evidence type="ECO:0000256" key="9">
    <source>
        <dbReference type="ARBA" id="ARBA00023136"/>
    </source>
</evidence>
<dbReference type="AlphaFoldDB" id="A0AAV5U7W2"/>
<evidence type="ECO:0000256" key="3">
    <source>
        <dbReference type="ARBA" id="ARBA00008655"/>
    </source>
</evidence>
<comment type="pathway">
    <text evidence="13">Phospholipid metabolism.</text>
</comment>
<dbReference type="InterPro" id="IPR045252">
    <property type="entry name" value="LPCAT1-like"/>
</dbReference>
<evidence type="ECO:0000256" key="11">
    <source>
        <dbReference type="ARBA" id="ARBA00023264"/>
    </source>
</evidence>
<dbReference type="InterPro" id="IPR002123">
    <property type="entry name" value="Plipid/glycerol_acylTrfase"/>
</dbReference>
<keyword evidence="6 14" id="KW-0812">Transmembrane</keyword>
<evidence type="ECO:0000313" key="17">
    <source>
        <dbReference type="Proteomes" id="UP001432027"/>
    </source>
</evidence>
<keyword evidence="17" id="KW-1185">Reference proteome</keyword>
<evidence type="ECO:0000256" key="2">
    <source>
        <dbReference type="ARBA" id="ARBA00005189"/>
    </source>
</evidence>
<evidence type="ECO:0000256" key="1">
    <source>
        <dbReference type="ARBA" id="ARBA00004370"/>
    </source>
</evidence>
<name>A0AAV5U7W2_9BILA</name>